<keyword evidence="1" id="KW-1015">Disulfide bond</keyword>
<dbReference type="SMART" id="SM00186">
    <property type="entry name" value="FBG"/>
    <property type="match status" value="1"/>
</dbReference>
<name>A0A6P8J7A8_ACTTE</name>
<dbReference type="SUPFAM" id="SSF56496">
    <property type="entry name" value="Fibrinogen C-terminal domain-like"/>
    <property type="match status" value="1"/>
</dbReference>
<dbReference type="Gene3D" id="3.90.215.10">
    <property type="entry name" value="Gamma Fibrinogen, chain A, domain 1"/>
    <property type="match status" value="1"/>
</dbReference>
<feature type="domain" description="Fibrinogen C-terminal" evidence="2">
    <location>
        <begin position="1"/>
        <end position="212"/>
    </location>
</feature>
<dbReference type="InterPro" id="IPR002181">
    <property type="entry name" value="Fibrinogen_a/b/g_C_dom"/>
</dbReference>
<evidence type="ECO:0000313" key="3">
    <source>
        <dbReference type="Proteomes" id="UP000515163"/>
    </source>
</evidence>
<dbReference type="OrthoDB" id="7735550at2759"/>
<dbReference type="GeneID" id="116307597"/>
<dbReference type="CDD" id="cd00087">
    <property type="entry name" value="FReD"/>
    <property type="match status" value="1"/>
</dbReference>
<proteinExistence type="predicted"/>
<accession>A0A6P8J7A8</accession>
<dbReference type="Proteomes" id="UP000515163">
    <property type="component" value="Unplaced"/>
</dbReference>
<dbReference type="NCBIfam" id="NF040941">
    <property type="entry name" value="GGGWT_bact"/>
    <property type="match status" value="1"/>
</dbReference>
<evidence type="ECO:0000259" key="2">
    <source>
        <dbReference type="PROSITE" id="PS51406"/>
    </source>
</evidence>
<dbReference type="PROSITE" id="PS00514">
    <property type="entry name" value="FIBRINOGEN_C_1"/>
    <property type="match status" value="1"/>
</dbReference>
<dbReference type="InterPro" id="IPR020837">
    <property type="entry name" value="Fibrinogen_CS"/>
</dbReference>
<gene>
    <name evidence="4" type="primary">LOC116307597</name>
</gene>
<dbReference type="InterPro" id="IPR050373">
    <property type="entry name" value="Fibrinogen_C-term_domain"/>
</dbReference>
<organism evidence="3 4">
    <name type="scientific">Actinia tenebrosa</name>
    <name type="common">Australian red waratah sea anemone</name>
    <dbReference type="NCBI Taxonomy" id="6105"/>
    <lineage>
        <taxon>Eukaryota</taxon>
        <taxon>Metazoa</taxon>
        <taxon>Cnidaria</taxon>
        <taxon>Anthozoa</taxon>
        <taxon>Hexacorallia</taxon>
        <taxon>Actiniaria</taxon>
        <taxon>Actiniidae</taxon>
        <taxon>Actinia</taxon>
    </lineage>
</organism>
<dbReference type="AlphaFoldDB" id="A0A6P8J7A8"/>
<dbReference type="KEGG" id="aten:116307597"/>
<evidence type="ECO:0000256" key="1">
    <source>
        <dbReference type="ARBA" id="ARBA00023157"/>
    </source>
</evidence>
<protein>
    <submittedName>
        <fullName evidence="4">Ryncolin-4-like</fullName>
    </submittedName>
</protein>
<dbReference type="RefSeq" id="XP_031573723.1">
    <property type="nucleotide sequence ID" value="XM_031717863.1"/>
</dbReference>
<dbReference type="InterPro" id="IPR036056">
    <property type="entry name" value="Fibrinogen-like_C"/>
</dbReference>
<dbReference type="PANTHER" id="PTHR19143">
    <property type="entry name" value="FIBRINOGEN/TENASCIN/ANGIOPOEITIN"/>
    <property type="match status" value="1"/>
</dbReference>
<dbReference type="InParanoid" id="A0A6P8J7A8"/>
<reference evidence="4" key="1">
    <citation type="submission" date="2025-08" db="UniProtKB">
        <authorList>
            <consortium name="RefSeq"/>
        </authorList>
    </citation>
    <scope>IDENTIFICATION</scope>
    <source>
        <tissue evidence="4">Tentacle</tissue>
    </source>
</reference>
<dbReference type="PROSITE" id="PS51406">
    <property type="entry name" value="FIBRINOGEN_C_2"/>
    <property type="match status" value="1"/>
</dbReference>
<sequence>QTSCAGLKKSGISKSGVYEIAPIPGYTIQVFCDQVTDGGGWAVIQKRLDGLVDFFRGWDDYKRGFGNKSGEYWLGLDAMHILTNSTENEIRIDLEDFNMKKTYAMYKSFKVGTESQKYELFLGSFKEGNAGNSLGYHKKAAFSTFDRDNDNYFTSCANKYKGAWWFKGCHTSHLNGEYLGHIVPYSRGINWLSVTGSYRSLKNAQMKIRPVGFKG</sequence>
<evidence type="ECO:0000313" key="4">
    <source>
        <dbReference type="RefSeq" id="XP_031573723.1"/>
    </source>
</evidence>
<dbReference type="InterPro" id="IPR014716">
    <property type="entry name" value="Fibrinogen_a/b/g_C_1"/>
</dbReference>
<feature type="non-terminal residue" evidence="4">
    <location>
        <position position="1"/>
    </location>
</feature>
<dbReference type="GO" id="GO:0005615">
    <property type="term" value="C:extracellular space"/>
    <property type="evidence" value="ECO:0007669"/>
    <property type="project" value="TreeGrafter"/>
</dbReference>
<dbReference type="Pfam" id="PF00147">
    <property type="entry name" value="Fibrinogen_C"/>
    <property type="match status" value="1"/>
</dbReference>
<dbReference type="FunFam" id="3.90.215.10:FF:000001">
    <property type="entry name" value="Tenascin isoform 1"/>
    <property type="match status" value="1"/>
</dbReference>
<keyword evidence="3" id="KW-1185">Reference proteome</keyword>